<dbReference type="Proteomes" id="UP000054785">
    <property type="component" value="Unassembled WGS sequence"/>
</dbReference>
<protein>
    <submittedName>
        <fullName evidence="1">Coiled-coil protein</fullName>
    </submittedName>
</protein>
<sequence length="521" mass="59418">MPENRFSSPHAGWLAQKNAFFAGGHTFETIDETCILKIKDSDEGIEFAFLMNNLGLVEQELEDVFAAMREAPKNREQYWLFCYFCCSLLSMFYNGYAQPQKAEEFDKLKERLRQAAARGSYRDKPVEHEKFLDYVVRKISEAARAILQLPFHLSKMRDAVSFANLLRIYWLFCRLSLNNALSLVKKFGWVDKIDKVFGNHTNVDKAIRVLNTPNMVMSALGVGFFGIRLMLNFISSMKHTFFPTAAEETVPWHARAHWEWCKRDLVNFNDMTWGTVNGVTNYVKMSLATNLCVTAAFLVFDIGLLMYSHHRARVAYTQKLAQYLDEIEETKNSLRAQGLAAAEYQRLRTHLNMLHEQMERLNLRWNVQCTALLFKGTAATLLAAGFTCSIIFSGPLAAVGCYFVCIVGMALYLSADEFQKYRQCKLELERAEHRGLDTTAAKAAYLEARREFAFTMVKNIIVPSLIIATFVVCWQAAIVLTVLYAGFELWNAWKKHQALQQAADAPQEDHELENGSGLVPA</sequence>
<dbReference type="EMBL" id="LNYC01000072">
    <property type="protein sequence ID" value="KTC97189.1"/>
    <property type="molecule type" value="Genomic_DNA"/>
</dbReference>
<keyword evidence="2" id="KW-1185">Reference proteome</keyword>
<reference evidence="1 2" key="1">
    <citation type="submission" date="2015-11" db="EMBL/GenBank/DDBJ databases">
        <title>Genomic analysis of 38 Legionella species identifies large and diverse effector repertoires.</title>
        <authorList>
            <person name="Burstein D."/>
            <person name="Amaro F."/>
            <person name="Zusman T."/>
            <person name="Lifshitz Z."/>
            <person name="Cohen O."/>
            <person name="Gilbert J.A."/>
            <person name="Pupko T."/>
            <person name="Shuman H.A."/>
            <person name="Segal G."/>
        </authorList>
    </citation>
    <scope>NUCLEOTIDE SEQUENCE [LARGE SCALE GENOMIC DNA]</scope>
    <source>
        <strain evidence="1 2">ATCC 49504</strain>
    </source>
</reference>
<proteinExistence type="predicted"/>
<comment type="caution">
    <text evidence="1">The sequence shown here is derived from an EMBL/GenBank/DDBJ whole genome shotgun (WGS) entry which is preliminary data.</text>
</comment>
<dbReference type="PATRIC" id="fig|45065.4.peg.2007"/>
<evidence type="ECO:0000313" key="1">
    <source>
        <dbReference type="EMBL" id="KTC97189.1"/>
    </source>
</evidence>
<evidence type="ECO:0000313" key="2">
    <source>
        <dbReference type="Proteomes" id="UP000054785"/>
    </source>
</evidence>
<name>A0A0W0TPK9_9GAMM</name>
<organism evidence="1 2">
    <name type="scientific">Legionella geestiana</name>
    <dbReference type="NCBI Taxonomy" id="45065"/>
    <lineage>
        <taxon>Bacteria</taxon>
        <taxon>Pseudomonadati</taxon>
        <taxon>Pseudomonadota</taxon>
        <taxon>Gammaproteobacteria</taxon>
        <taxon>Legionellales</taxon>
        <taxon>Legionellaceae</taxon>
        <taxon>Legionella</taxon>
    </lineage>
</organism>
<dbReference type="RefSeq" id="WP_028385807.1">
    <property type="nucleotide sequence ID" value="NZ_CAAAHN010000002.1"/>
</dbReference>
<dbReference type="OrthoDB" id="5652260at2"/>
<accession>A0A0W0TPK9</accession>
<gene>
    <name evidence="1" type="ORF">Lgee_1850</name>
</gene>
<dbReference type="AlphaFoldDB" id="A0A0W0TPK9"/>